<evidence type="ECO:0000256" key="1">
    <source>
        <dbReference type="ARBA" id="ARBA00005429"/>
    </source>
</evidence>
<evidence type="ECO:0000313" key="7">
    <source>
        <dbReference type="Proteomes" id="UP000261340"/>
    </source>
</evidence>
<evidence type="ECO:0000256" key="3">
    <source>
        <dbReference type="ARBA" id="ARBA00022801"/>
    </source>
</evidence>
<dbReference type="AlphaFoldDB" id="A0A3Q0QNE3"/>
<evidence type="ECO:0000313" key="6">
    <source>
        <dbReference type="Ensembl" id="ENSACIP00000000299.1"/>
    </source>
</evidence>
<name>A0A3Q0QNE3_AMPCI</name>
<dbReference type="PANTHER" id="PTHR32341">
    <property type="entry name" value="INTERFERON-INDUCIBLE GTPASE"/>
    <property type="match status" value="1"/>
</dbReference>
<proteinExistence type="inferred from homology"/>
<protein>
    <recommendedName>
        <fullName evidence="5">IRG-type G domain-containing protein</fullName>
    </recommendedName>
</protein>
<dbReference type="Proteomes" id="UP000261340">
    <property type="component" value="Unplaced"/>
</dbReference>
<feature type="domain" description="IRG-type G" evidence="5">
    <location>
        <begin position="91"/>
        <end position="162"/>
    </location>
</feature>
<dbReference type="InterPro" id="IPR051515">
    <property type="entry name" value="IRG"/>
</dbReference>
<dbReference type="SUPFAM" id="SSF52540">
    <property type="entry name" value="P-loop containing nucleoside triphosphate hydrolases"/>
    <property type="match status" value="1"/>
</dbReference>
<dbReference type="GO" id="GO:0016787">
    <property type="term" value="F:hydrolase activity"/>
    <property type="evidence" value="ECO:0007669"/>
    <property type="project" value="UniProtKB-KW"/>
</dbReference>
<keyword evidence="3" id="KW-0378">Hydrolase</keyword>
<accession>A0A3Q0QNE3</accession>
<evidence type="ECO:0000256" key="4">
    <source>
        <dbReference type="ARBA" id="ARBA00023134"/>
    </source>
</evidence>
<feature type="domain" description="IRG-type G" evidence="5">
    <location>
        <begin position="49"/>
        <end position="90"/>
    </location>
</feature>
<comment type="similarity">
    <text evidence="1">Belongs to the TRAFAC class dynamin-like GTPase superfamily. IRG family.</text>
</comment>
<dbReference type="Ensembl" id="ENSACIT00000000317.1">
    <property type="protein sequence ID" value="ENSACIP00000000299.1"/>
    <property type="gene ID" value="ENSACIG00000000280.1"/>
</dbReference>
<dbReference type="GO" id="GO:0016020">
    <property type="term" value="C:membrane"/>
    <property type="evidence" value="ECO:0007669"/>
    <property type="project" value="InterPro"/>
</dbReference>
<dbReference type="PANTHER" id="PTHR32341:SF10">
    <property type="entry name" value="INTERFERON-INDUCIBLE GTPASE 5"/>
    <property type="match status" value="1"/>
</dbReference>
<dbReference type="PROSITE" id="PS51716">
    <property type="entry name" value="G_IRG"/>
    <property type="match status" value="2"/>
</dbReference>
<reference evidence="6" key="2">
    <citation type="submission" date="2025-09" db="UniProtKB">
        <authorList>
            <consortium name="Ensembl"/>
        </authorList>
    </citation>
    <scope>IDENTIFICATION</scope>
</reference>
<keyword evidence="2" id="KW-0547">Nucleotide-binding</keyword>
<dbReference type="GeneTree" id="ENSGT00950000183007"/>
<evidence type="ECO:0000259" key="5">
    <source>
        <dbReference type="PROSITE" id="PS51716"/>
    </source>
</evidence>
<keyword evidence="4" id="KW-0342">GTP-binding</keyword>
<dbReference type="Gene3D" id="3.40.50.300">
    <property type="entry name" value="P-loop containing nucleotide triphosphate hydrolases"/>
    <property type="match status" value="2"/>
</dbReference>
<evidence type="ECO:0000256" key="2">
    <source>
        <dbReference type="ARBA" id="ARBA00022741"/>
    </source>
</evidence>
<dbReference type="OMA" id="LTYFAWS"/>
<dbReference type="InterPro" id="IPR007743">
    <property type="entry name" value="Immunity-related_GTPase-like"/>
</dbReference>
<dbReference type="Pfam" id="PF05049">
    <property type="entry name" value="IIGP"/>
    <property type="match status" value="1"/>
</dbReference>
<dbReference type="InterPro" id="IPR030385">
    <property type="entry name" value="G_IRG_dom"/>
</dbReference>
<reference evidence="6" key="1">
    <citation type="submission" date="2025-08" db="UniProtKB">
        <authorList>
            <consortium name="Ensembl"/>
        </authorList>
    </citation>
    <scope>IDENTIFICATION</scope>
</reference>
<sequence length="339" mass="37062">RVSMEGPNDSCPKELAGEKSGSYSYMGLIAKKILHCKFENGQNDHQNSIPLNIAITGESGSGKSTFINAFRGICDDEEGAAPTGVTETTSKFYFVRSKIDNDINGEHRKTDFSEERTLTKIREDCVQRLRELGIESPQVFLVSSFDLQMYDFSLLQETLERELPSNKRDTLLFVMPNISPEIINKKKTALQSKIKYYPLGSAAGAAVTVPGLSVAVDVALLAGAVTHFGHAFGLDIPSLRRLSARTDVSHTDLCAVIISPLAASEISKEFLMRVFTQLGCAAALIVAEEASQWIPIVGIPVAMGLSFTTTSKLLNLILNQLAEDAQSQWMPTLETEPEE</sequence>
<dbReference type="InterPro" id="IPR027417">
    <property type="entry name" value="P-loop_NTPase"/>
</dbReference>
<keyword evidence="7" id="KW-1185">Reference proteome</keyword>
<dbReference type="STRING" id="61819.ENSACIP00000000299"/>
<organism evidence="6 7">
    <name type="scientific">Amphilophus citrinellus</name>
    <name type="common">Midas cichlid</name>
    <name type="synonym">Cichlasoma citrinellum</name>
    <dbReference type="NCBI Taxonomy" id="61819"/>
    <lineage>
        <taxon>Eukaryota</taxon>
        <taxon>Metazoa</taxon>
        <taxon>Chordata</taxon>
        <taxon>Craniata</taxon>
        <taxon>Vertebrata</taxon>
        <taxon>Euteleostomi</taxon>
        <taxon>Actinopterygii</taxon>
        <taxon>Neopterygii</taxon>
        <taxon>Teleostei</taxon>
        <taxon>Neoteleostei</taxon>
        <taxon>Acanthomorphata</taxon>
        <taxon>Ovalentaria</taxon>
        <taxon>Cichlomorphae</taxon>
        <taxon>Cichliformes</taxon>
        <taxon>Cichlidae</taxon>
        <taxon>New World cichlids</taxon>
        <taxon>Cichlasomatinae</taxon>
        <taxon>Heroini</taxon>
        <taxon>Amphilophus</taxon>
    </lineage>
</organism>
<dbReference type="GO" id="GO:0005525">
    <property type="term" value="F:GTP binding"/>
    <property type="evidence" value="ECO:0007669"/>
    <property type="project" value="UniProtKB-KW"/>
</dbReference>